<name>A0A381SQ39_9ZZZZ</name>
<evidence type="ECO:0000313" key="6">
    <source>
        <dbReference type="EMBL" id="SVA06165.1"/>
    </source>
</evidence>
<dbReference type="PANTHER" id="PTHR30558:SF3">
    <property type="entry name" value="BIOPOLYMER TRANSPORT PROTEIN EXBD-RELATED"/>
    <property type="match status" value="1"/>
</dbReference>
<evidence type="ECO:0000256" key="5">
    <source>
        <dbReference type="ARBA" id="ARBA00023136"/>
    </source>
</evidence>
<keyword evidence="2" id="KW-1003">Cell membrane</keyword>
<evidence type="ECO:0000256" key="4">
    <source>
        <dbReference type="ARBA" id="ARBA00022989"/>
    </source>
</evidence>
<keyword evidence="4" id="KW-1133">Transmembrane helix</keyword>
<keyword evidence="3" id="KW-0812">Transmembrane</keyword>
<dbReference type="Pfam" id="PF02472">
    <property type="entry name" value="ExbD"/>
    <property type="match status" value="1"/>
</dbReference>
<evidence type="ECO:0000256" key="1">
    <source>
        <dbReference type="ARBA" id="ARBA00004162"/>
    </source>
</evidence>
<accession>A0A381SQ39</accession>
<dbReference type="PANTHER" id="PTHR30558">
    <property type="entry name" value="EXBD MEMBRANE COMPONENT OF PMF-DRIVEN MACROMOLECULE IMPORT SYSTEM"/>
    <property type="match status" value="1"/>
</dbReference>
<organism evidence="6">
    <name type="scientific">marine metagenome</name>
    <dbReference type="NCBI Taxonomy" id="408172"/>
    <lineage>
        <taxon>unclassified sequences</taxon>
        <taxon>metagenomes</taxon>
        <taxon>ecological metagenomes</taxon>
    </lineage>
</organism>
<dbReference type="Gene3D" id="3.30.420.270">
    <property type="match status" value="1"/>
</dbReference>
<dbReference type="EMBL" id="UINC01003418">
    <property type="protein sequence ID" value="SVA06165.1"/>
    <property type="molecule type" value="Genomic_DNA"/>
</dbReference>
<reference evidence="6" key="1">
    <citation type="submission" date="2018-05" db="EMBL/GenBank/DDBJ databases">
        <authorList>
            <person name="Lanie J.A."/>
            <person name="Ng W.-L."/>
            <person name="Kazmierczak K.M."/>
            <person name="Andrzejewski T.M."/>
            <person name="Davidsen T.M."/>
            <person name="Wayne K.J."/>
            <person name="Tettelin H."/>
            <person name="Glass J.I."/>
            <person name="Rusch D."/>
            <person name="Podicherti R."/>
            <person name="Tsui H.-C.T."/>
            <person name="Winkler M.E."/>
        </authorList>
    </citation>
    <scope>NUCLEOTIDE SEQUENCE</scope>
</reference>
<dbReference type="GO" id="GO:0022857">
    <property type="term" value="F:transmembrane transporter activity"/>
    <property type="evidence" value="ECO:0007669"/>
    <property type="project" value="InterPro"/>
</dbReference>
<evidence type="ECO:0008006" key="7">
    <source>
        <dbReference type="Google" id="ProtNLM"/>
    </source>
</evidence>
<evidence type="ECO:0000256" key="2">
    <source>
        <dbReference type="ARBA" id="ARBA00022475"/>
    </source>
</evidence>
<proteinExistence type="predicted"/>
<dbReference type="InterPro" id="IPR003400">
    <property type="entry name" value="ExbD"/>
</dbReference>
<protein>
    <recommendedName>
        <fullName evidence="7">Biopolymer transport protein ExbD/TolR</fullName>
    </recommendedName>
</protein>
<comment type="subcellular location">
    <subcellularLocation>
        <location evidence="1">Cell membrane</location>
        <topology evidence="1">Single-pass membrane protein</topology>
    </subcellularLocation>
</comment>
<dbReference type="GO" id="GO:0005886">
    <property type="term" value="C:plasma membrane"/>
    <property type="evidence" value="ECO:0007669"/>
    <property type="project" value="UniProtKB-SubCell"/>
</dbReference>
<dbReference type="AlphaFoldDB" id="A0A381SQ39"/>
<sequence length="127" mass="14102">MIDVVFLLLIFFMVSTTFSKESQLNLRLPTSDLPLETTLEEQVIVISISEQGQYVLKRGSDSSTKKFNGSDAAELSEQLLALASGWEDPVVIIRADRMASHQSVMTALDAAQRVGLLKLTFSMQKQH</sequence>
<gene>
    <name evidence="6" type="ORF">METZ01_LOCUS59019</name>
</gene>
<keyword evidence="5" id="KW-0472">Membrane</keyword>
<evidence type="ECO:0000256" key="3">
    <source>
        <dbReference type="ARBA" id="ARBA00022692"/>
    </source>
</evidence>